<reference evidence="1" key="1">
    <citation type="journal article" date="2018" name="Int. J. Syst. Evol. Microbiol.">
        <title>Carboxylicivirga sediminis sp. nov., isolated from coastal sediment.</title>
        <authorList>
            <person name="Wang F.Q."/>
            <person name="Ren L.H."/>
            <person name="Zou R.J."/>
            <person name="Sun Y.Z."/>
            <person name="Liu X.J."/>
            <person name="Jiang F."/>
            <person name="Liu L.J."/>
        </authorList>
    </citation>
    <scope>NUCLEOTIDE SEQUENCE</scope>
    <source>
        <strain evidence="1">JR1</strain>
    </source>
</reference>
<dbReference type="InterPro" id="IPR021428">
    <property type="entry name" value="DUF3078"/>
</dbReference>
<accession>A0A941J0Z0</accession>
<reference evidence="1" key="2">
    <citation type="submission" date="2021-04" db="EMBL/GenBank/DDBJ databases">
        <authorList>
            <person name="Zhang T."/>
            <person name="Zhang Y."/>
            <person name="Lu D."/>
            <person name="Zuo D."/>
            <person name="Du Z."/>
        </authorList>
    </citation>
    <scope>NUCLEOTIDE SEQUENCE</scope>
    <source>
        <strain evidence="1">JR1</strain>
    </source>
</reference>
<name>A0A941J0Z0_9BACT</name>
<gene>
    <name evidence="1" type="ORF">KDU71_18805</name>
</gene>
<dbReference type="AlphaFoldDB" id="A0A941J0Z0"/>
<comment type="caution">
    <text evidence="1">The sequence shown here is derived from an EMBL/GenBank/DDBJ whole genome shotgun (WGS) entry which is preliminary data.</text>
</comment>
<evidence type="ECO:0000313" key="1">
    <source>
        <dbReference type="EMBL" id="MBR8537627.1"/>
    </source>
</evidence>
<keyword evidence="2" id="KW-1185">Reference proteome</keyword>
<sequence>MQSMNGQMSMVDWSYWANNERTAHWQKELYKNNTSRYPAFDQLFLAEFFKKQIDKEQLFDTNLFPPLHDYPVKTYKFSAKFKVPEYPIIDFKPTNYSKEAIAEFQELMNSKTFSNQSEEVFEKQYFIKEVHEDYIFSHLDQVGLSWDSIPDPPKIGRNLKRRSAREGISLLLRDNSVEARPSLEKIKVTAGPWTFKGTENILFSQGYVENWVKGGESSISLGSDLRLTANYKKGKHDWDNYIIHKVGIISTETEKGRVNTDLIEINTKYGHKASKKWYYSFLYNFKTQLFYGYDNDEEDPVSGFMAPAYMSFAVGMDYKPNSNFTLLLSPITSRLTLVADTTKFDQTKFGVSKNRMSHVVNGLSVVNNLSYELSREVKLTSRLDAFYQYLGKVDEGKDRQVQVDWEVIADLRINRFLSTRILAHLRYFTNESKKVQIRENFNITFSYNF</sequence>
<protein>
    <submittedName>
        <fullName evidence="1">DUF3078 domain-containing protein</fullName>
    </submittedName>
</protein>
<dbReference type="RefSeq" id="WP_212192652.1">
    <property type="nucleotide sequence ID" value="NZ_JAGTAR010000036.1"/>
</dbReference>
<organism evidence="1 2">
    <name type="scientific">Carboxylicivirga sediminis</name>
    <dbReference type="NCBI Taxonomy" id="2006564"/>
    <lineage>
        <taxon>Bacteria</taxon>
        <taxon>Pseudomonadati</taxon>
        <taxon>Bacteroidota</taxon>
        <taxon>Bacteroidia</taxon>
        <taxon>Marinilabiliales</taxon>
        <taxon>Marinilabiliaceae</taxon>
        <taxon>Carboxylicivirga</taxon>
    </lineage>
</organism>
<evidence type="ECO:0000313" key="2">
    <source>
        <dbReference type="Proteomes" id="UP000679220"/>
    </source>
</evidence>
<dbReference type="Proteomes" id="UP000679220">
    <property type="component" value="Unassembled WGS sequence"/>
</dbReference>
<proteinExistence type="predicted"/>
<dbReference type="Pfam" id="PF11276">
    <property type="entry name" value="DUF3078"/>
    <property type="match status" value="1"/>
</dbReference>
<dbReference type="EMBL" id="JAGTAR010000036">
    <property type="protein sequence ID" value="MBR8537627.1"/>
    <property type="molecule type" value="Genomic_DNA"/>
</dbReference>